<sequence length="41" mass="4742">MILVLVHIASHFEMKSLVCTYFRRLRMCGLIDAYKTALISP</sequence>
<dbReference type="EMBL" id="CAESAP020000311">
    <property type="protein sequence ID" value="CAB5506009.1"/>
    <property type="molecule type" value="Genomic_DNA"/>
</dbReference>
<proteinExistence type="predicted"/>
<organism evidence="1 2">
    <name type="scientific">Bathymodiolus azoricus thioautotrophic gill symbiont</name>
    <dbReference type="NCBI Taxonomy" id="235205"/>
    <lineage>
        <taxon>Bacteria</taxon>
        <taxon>Pseudomonadati</taxon>
        <taxon>Pseudomonadota</taxon>
        <taxon>Gammaproteobacteria</taxon>
        <taxon>sulfur-oxidizing symbionts</taxon>
    </lineage>
</organism>
<name>A0ACA8ZSE9_9GAMM</name>
<protein>
    <submittedName>
        <fullName evidence="1">Uncharacterized protein</fullName>
    </submittedName>
</protein>
<reference evidence="1" key="1">
    <citation type="submission" date="2020-05" db="EMBL/GenBank/DDBJ databases">
        <authorList>
            <person name="Petersen J."/>
            <person name="Sayavedra L."/>
        </authorList>
    </citation>
    <scope>NUCLEOTIDE SEQUENCE</scope>
    <source>
        <strain evidence="1">B azoricus SOX Menez Gwen</strain>
    </source>
</reference>
<dbReference type="Proteomes" id="UP000635628">
    <property type="component" value="Unassembled WGS sequence"/>
</dbReference>
<evidence type="ECO:0000313" key="1">
    <source>
        <dbReference type="EMBL" id="CAB5506009.1"/>
    </source>
</evidence>
<evidence type="ECO:0000313" key="2">
    <source>
        <dbReference type="Proteomes" id="UP000635628"/>
    </source>
</evidence>
<accession>A0ACA8ZSE9</accession>
<comment type="caution">
    <text evidence="1">The sequence shown here is derived from an EMBL/GenBank/DDBJ whole genome shotgun (WGS) entry which is preliminary data.</text>
</comment>
<gene>
    <name evidence="1" type="ORF">AZO1586R_2014</name>
</gene>
<keyword evidence="2" id="KW-1185">Reference proteome</keyword>